<protein>
    <submittedName>
        <fullName evidence="2">Uncharacterized protein</fullName>
    </submittedName>
</protein>
<accession>A0AAE9A251</accession>
<dbReference type="EMBL" id="CP090896">
    <property type="protein sequence ID" value="ULT85082.1"/>
    <property type="molecule type" value="Genomic_DNA"/>
</dbReference>
<dbReference type="Proteomes" id="UP000827892">
    <property type="component" value="Chromosome X"/>
</dbReference>
<evidence type="ECO:0000256" key="1">
    <source>
        <dbReference type="SAM" id="MobiDB-lite"/>
    </source>
</evidence>
<proteinExistence type="predicted"/>
<gene>
    <name evidence="2" type="ORF">L3Y34_013642</name>
</gene>
<sequence length="108" mass="12111">MVLRVEINILGEAEELMDTKVLLKLLDVQLDHKDHRKRLGLMENQDKLDKMDNQGLPDKLIPEVLENEPGATGQDGQPGELGTSITNSPGSPRISRTPWTTETKRKKV</sequence>
<dbReference type="AlphaFoldDB" id="A0AAE9A251"/>
<feature type="region of interest" description="Disordered" evidence="1">
    <location>
        <begin position="64"/>
        <end position="108"/>
    </location>
</feature>
<reference evidence="2 3" key="1">
    <citation type="submission" date="2022-05" db="EMBL/GenBank/DDBJ databases">
        <title>Chromosome-level reference genomes for two strains of Caenorhabditis briggsae: an improved platform for comparative genomics.</title>
        <authorList>
            <person name="Stevens L."/>
            <person name="Andersen E.C."/>
        </authorList>
    </citation>
    <scope>NUCLEOTIDE SEQUENCE [LARGE SCALE GENOMIC DNA]</scope>
    <source>
        <strain evidence="2">QX1410_ONT</strain>
        <tissue evidence="2">Whole-organism</tissue>
    </source>
</reference>
<evidence type="ECO:0000313" key="3">
    <source>
        <dbReference type="Proteomes" id="UP000827892"/>
    </source>
</evidence>
<evidence type="ECO:0000313" key="2">
    <source>
        <dbReference type="EMBL" id="ULT85082.1"/>
    </source>
</evidence>
<name>A0AAE9A251_CAEBR</name>
<organism evidence="2 3">
    <name type="scientific">Caenorhabditis briggsae</name>
    <dbReference type="NCBI Taxonomy" id="6238"/>
    <lineage>
        <taxon>Eukaryota</taxon>
        <taxon>Metazoa</taxon>
        <taxon>Ecdysozoa</taxon>
        <taxon>Nematoda</taxon>
        <taxon>Chromadorea</taxon>
        <taxon>Rhabditida</taxon>
        <taxon>Rhabditina</taxon>
        <taxon>Rhabditomorpha</taxon>
        <taxon>Rhabditoidea</taxon>
        <taxon>Rhabditidae</taxon>
        <taxon>Peloderinae</taxon>
        <taxon>Caenorhabditis</taxon>
    </lineage>
</organism>